<keyword evidence="2" id="KW-1185">Reference proteome</keyword>
<evidence type="ECO:0008006" key="3">
    <source>
        <dbReference type="Google" id="ProtNLM"/>
    </source>
</evidence>
<name>A0A941AKU6_9ACTN</name>
<protein>
    <recommendedName>
        <fullName evidence="3">Alkaline shock response membrane anchor protein AmaP</fullName>
    </recommendedName>
</protein>
<proteinExistence type="predicted"/>
<sequence>MAAVSVVIALIGLAWLLAQLRIDRLRRVRLEESASGVTEVDGGPVGAALADQVGRYPAVRRARAVLRGRPDAPLLDLGVSAREPADLSDLVTRLHEEAVPDVRGTLGLSRLPTLVRLSVERGTRTREVR</sequence>
<gene>
    <name evidence="1" type="ORF">JOL79_29105</name>
</gene>
<dbReference type="AlphaFoldDB" id="A0A941AKU6"/>
<accession>A0A941AKU6</accession>
<dbReference type="Proteomes" id="UP000674234">
    <property type="component" value="Unassembled WGS sequence"/>
</dbReference>
<reference evidence="1" key="1">
    <citation type="submission" date="2021-02" db="EMBL/GenBank/DDBJ databases">
        <title>Draft genome sequence of Microbispora sp. RL4-1S isolated from rice leaves in Thailand.</title>
        <authorList>
            <person name="Muangham S."/>
            <person name="Duangmal K."/>
        </authorList>
    </citation>
    <scope>NUCLEOTIDE SEQUENCE</scope>
    <source>
        <strain evidence="1">RL4-1S</strain>
    </source>
</reference>
<evidence type="ECO:0000313" key="2">
    <source>
        <dbReference type="Proteomes" id="UP000674234"/>
    </source>
</evidence>
<dbReference type="EMBL" id="JAFCNB010000023">
    <property type="protein sequence ID" value="MBP2707845.1"/>
    <property type="molecule type" value="Genomic_DNA"/>
</dbReference>
<comment type="caution">
    <text evidence="1">The sequence shown here is derived from an EMBL/GenBank/DDBJ whole genome shotgun (WGS) entry which is preliminary data.</text>
</comment>
<evidence type="ECO:0000313" key="1">
    <source>
        <dbReference type="EMBL" id="MBP2707845.1"/>
    </source>
</evidence>
<organism evidence="1 2">
    <name type="scientific">Microbispora oryzae</name>
    <dbReference type="NCBI Taxonomy" id="2806554"/>
    <lineage>
        <taxon>Bacteria</taxon>
        <taxon>Bacillati</taxon>
        <taxon>Actinomycetota</taxon>
        <taxon>Actinomycetes</taxon>
        <taxon>Streptosporangiales</taxon>
        <taxon>Streptosporangiaceae</taxon>
        <taxon>Microbispora</taxon>
    </lineage>
</organism>